<evidence type="ECO:0000256" key="6">
    <source>
        <dbReference type="ARBA" id="ARBA00022970"/>
    </source>
</evidence>
<keyword evidence="3" id="KW-1003">Cell membrane</keyword>
<keyword evidence="8 9" id="KW-0472">Membrane</keyword>
<evidence type="ECO:0008006" key="12">
    <source>
        <dbReference type="Google" id="ProtNLM"/>
    </source>
</evidence>
<evidence type="ECO:0000256" key="9">
    <source>
        <dbReference type="SAM" id="Phobius"/>
    </source>
</evidence>
<keyword evidence="2" id="KW-0813">Transport</keyword>
<evidence type="ECO:0000256" key="3">
    <source>
        <dbReference type="ARBA" id="ARBA00022475"/>
    </source>
</evidence>
<sequence>MKLLYSSAALVTTLVGVGIFGIPFSFVKAGFVTGLVFLIIIVALSLFRNLMFGEIILRTHERHQIIGYADIYLGPLGKKIALFSYMLGIYGALLAIIAISGNFWANVFFFFDFSLTTFSTLFFILATSVIVLGLKGASKIDFVLLLMFVFIVSIISVMSAGRIDVANYKTLFSLEFWFLPFGVVLFAMEGLSSIPLLREALVGEDYLTRKAITWGTLIPAGLYLLFAIIIVGVSGDITSPDAISGLGEFLGTKAIIIGSILGLISTFTVFVNTSLALKKSFMYDFDMGTTKAQLLVSLPPYLLFLSGLRDFIEIIGLVGSIAVSLITILLIFIFIKAREEGDRIPEYTIFAPKWLLYSMILIFGAGIVYSFMFF</sequence>
<comment type="caution">
    <text evidence="10">The sequence shown here is derived from an EMBL/GenBank/DDBJ whole genome shotgun (WGS) entry which is preliminary data.</text>
</comment>
<organism evidence="10 11">
    <name type="scientific">Candidatus Yanofskybacteria bacterium CG10_big_fil_rev_8_21_14_0_10_36_16</name>
    <dbReference type="NCBI Taxonomy" id="1975096"/>
    <lineage>
        <taxon>Bacteria</taxon>
        <taxon>Candidatus Yanofskyibacteriota</taxon>
    </lineage>
</organism>
<comment type="subcellular location">
    <subcellularLocation>
        <location evidence="1">Cell inner membrane</location>
        <topology evidence="1">Multi-pass membrane protein</topology>
    </subcellularLocation>
</comment>
<dbReference type="Gene3D" id="1.20.1740.10">
    <property type="entry name" value="Amino acid/polyamine transporter I"/>
    <property type="match status" value="1"/>
</dbReference>
<dbReference type="GO" id="GO:0015173">
    <property type="term" value="F:aromatic amino acid transmembrane transporter activity"/>
    <property type="evidence" value="ECO:0007669"/>
    <property type="project" value="InterPro"/>
</dbReference>
<dbReference type="AlphaFoldDB" id="A0A2J0Q837"/>
<feature type="transmembrane region" description="Helical" evidence="9">
    <location>
        <begin position="314"/>
        <end position="334"/>
    </location>
</feature>
<evidence type="ECO:0000256" key="4">
    <source>
        <dbReference type="ARBA" id="ARBA00022519"/>
    </source>
</evidence>
<feature type="transmembrane region" description="Helical" evidence="9">
    <location>
        <begin position="354"/>
        <end position="372"/>
    </location>
</feature>
<dbReference type="InterPro" id="IPR013059">
    <property type="entry name" value="Trp_tyr_transpt"/>
</dbReference>
<dbReference type="EMBL" id="PCXQ01000003">
    <property type="protein sequence ID" value="PJE51323.1"/>
    <property type="molecule type" value="Genomic_DNA"/>
</dbReference>
<feature type="transmembrane region" description="Helical" evidence="9">
    <location>
        <begin position="80"/>
        <end position="101"/>
    </location>
</feature>
<dbReference type="Pfam" id="PF03222">
    <property type="entry name" value="Trp_Tyr_perm"/>
    <property type="match status" value="1"/>
</dbReference>
<keyword evidence="6" id="KW-0029">Amino-acid transport</keyword>
<evidence type="ECO:0000313" key="11">
    <source>
        <dbReference type="Proteomes" id="UP000228496"/>
    </source>
</evidence>
<proteinExistence type="predicted"/>
<dbReference type="InterPro" id="IPR018227">
    <property type="entry name" value="Amino_acid_transport_2"/>
</dbReference>
<keyword evidence="7 9" id="KW-1133">Transmembrane helix</keyword>
<protein>
    <recommendedName>
        <fullName evidence="12">Amino acid transporter transmembrane domain-containing protein</fullName>
    </recommendedName>
</protein>
<accession>A0A2J0Q837</accession>
<feature type="transmembrane region" description="Helical" evidence="9">
    <location>
        <begin position="31"/>
        <end position="52"/>
    </location>
</feature>
<keyword evidence="4" id="KW-0997">Cell inner membrane</keyword>
<name>A0A2J0Q837_9BACT</name>
<dbReference type="Proteomes" id="UP000228496">
    <property type="component" value="Unassembled WGS sequence"/>
</dbReference>
<dbReference type="GO" id="GO:0005886">
    <property type="term" value="C:plasma membrane"/>
    <property type="evidence" value="ECO:0007669"/>
    <property type="project" value="UniProtKB-SubCell"/>
</dbReference>
<feature type="transmembrane region" description="Helical" evidence="9">
    <location>
        <begin position="212"/>
        <end position="234"/>
    </location>
</feature>
<feature type="transmembrane region" description="Helical" evidence="9">
    <location>
        <begin position="107"/>
        <end position="133"/>
    </location>
</feature>
<feature type="transmembrane region" description="Helical" evidence="9">
    <location>
        <begin position="254"/>
        <end position="277"/>
    </location>
</feature>
<feature type="transmembrane region" description="Helical" evidence="9">
    <location>
        <begin position="140"/>
        <end position="159"/>
    </location>
</feature>
<evidence type="ECO:0000256" key="1">
    <source>
        <dbReference type="ARBA" id="ARBA00004429"/>
    </source>
</evidence>
<evidence type="ECO:0000313" key="10">
    <source>
        <dbReference type="EMBL" id="PJE51323.1"/>
    </source>
</evidence>
<reference evidence="10 11" key="1">
    <citation type="submission" date="2017-09" db="EMBL/GenBank/DDBJ databases">
        <title>Depth-based differentiation of microbial function through sediment-hosted aquifers and enrichment of novel symbionts in the deep terrestrial subsurface.</title>
        <authorList>
            <person name="Probst A.J."/>
            <person name="Ladd B."/>
            <person name="Jarett J.K."/>
            <person name="Geller-Mcgrath D.E."/>
            <person name="Sieber C.M."/>
            <person name="Emerson J.B."/>
            <person name="Anantharaman K."/>
            <person name="Thomas B.C."/>
            <person name="Malmstrom R."/>
            <person name="Stieglmeier M."/>
            <person name="Klingl A."/>
            <person name="Woyke T."/>
            <person name="Ryan C.M."/>
            <person name="Banfield J.F."/>
        </authorList>
    </citation>
    <scope>NUCLEOTIDE SEQUENCE [LARGE SCALE GENOMIC DNA]</scope>
    <source>
        <strain evidence="10">CG10_big_fil_rev_8_21_14_0_10_36_16</strain>
    </source>
</reference>
<evidence type="ECO:0000256" key="8">
    <source>
        <dbReference type="ARBA" id="ARBA00023136"/>
    </source>
</evidence>
<keyword evidence="5 9" id="KW-0812">Transmembrane</keyword>
<evidence type="ECO:0000256" key="5">
    <source>
        <dbReference type="ARBA" id="ARBA00022692"/>
    </source>
</evidence>
<dbReference type="GO" id="GO:0003333">
    <property type="term" value="P:amino acid transmembrane transport"/>
    <property type="evidence" value="ECO:0007669"/>
    <property type="project" value="InterPro"/>
</dbReference>
<feature type="transmembrane region" description="Helical" evidence="9">
    <location>
        <begin position="171"/>
        <end position="191"/>
    </location>
</feature>
<gene>
    <name evidence="10" type="ORF">COV29_01040</name>
</gene>
<evidence type="ECO:0000256" key="2">
    <source>
        <dbReference type="ARBA" id="ARBA00022448"/>
    </source>
</evidence>
<dbReference type="PANTHER" id="PTHR46997:SF2">
    <property type="entry name" value="TYROSINE-SPECIFIC TRANSPORT SYSTEM"/>
    <property type="match status" value="1"/>
</dbReference>
<evidence type="ECO:0000256" key="7">
    <source>
        <dbReference type="ARBA" id="ARBA00022989"/>
    </source>
</evidence>
<dbReference type="PANTHER" id="PTHR46997">
    <property type="entry name" value="LOW AFFINITY TRYPTOPHAN PERMEASE-RELATED"/>
    <property type="match status" value="1"/>
</dbReference>